<evidence type="ECO:0000256" key="1">
    <source>
        <dbReference type="SAM" id="MobiDB-lite"/>
    </source>
</evidence>
<accession>A0A645C326</accession>
<organism evidence="2">
    <name type="scientific">bioreactor metagenome</name>
    <dbReference type="NCBI Taxonomy" id="1076179"/>
    <lineage>
        <taxon>unclassified sequences</taxon>
        <taxon>metagenomes</taxon>
        <taxon>ecological metagenomes</taxon>
    </lineage>
</organism>
<sequence>MPKYDRNANGNEHIAASGRAGDALQRAHGGIRQSGAQHEIAAGVANDSQFRQHQHFDSVCFCAANQRDDGIRIVFAVGNLNLRCA</sequence>
<dbReference type="AlphaFoldDB" id="A0A645C326"/>
<proteinExistence type="predicted"/>
<comment type="caution">
    <text evidence="2">The sequence shown here is derived from an EMBL/GenBank/DDBJ whole genome shotgun (WGS) entry which is preliminary data.</text>
</comment>
<reference evidence="2" key="1">
    <citation type="submission" date="2019-08" db="EMBL/GenBank/DDBJ databases">
        <authorList>
            <person name="Kucharzyk K."/>
            <person name="Murdoch R.W."/>
            <person name="Higgins S."/>
            <person name="Loffler F."/>
        </authorList>
    </citation>
    <scope>NUCLEOTIDE SEQUENCE</scope>
</reference>
<dbReference type="EMBL" id="VSSQ01023048">
    <property type="protein sequence ID" value="MPM69743.1"/>
    <property type="molecule type" value="Genomic_DNA"/>
</dbReference>
<protein>
    <submittedName>
        <fullName evidence="2">Uncharacterized protein</fullName>
    </submittedName>
</protein>
<feature type="region of interest" description="Disordered" evidence="1">
    <location>
        <begin position="1"/>
        <end position="36"/>
    </location>
</feature>
<name>A0A645C326_9ZZZZ</name>
<evidence type="ECO:0000313" key="2">
    <source>
        <dbReference type="EMBL" id="MPM69743.1"/>
    </source>
</evidence>
<gene>
    <name evidence="2" type="ORF">SDC9_116691</name>
</gene>